<keyword evidence="2" id="KW-1185">Reference proteome</keyword>
<dbReference type="EMBL" id="FNHZ01000001">
    <property type="protein sequence ID" value="SDM58295.1"/>
    <property type="molecule type" value="Genomic_DNA"/>
</dbReference>
<gene>
    <name evidence="1" type="ORF">SAMN05216544_0729</name>
</gene>
<organism evidence="1 2">
    <name type="scientific">Lachnospira pectinoschiza</name>
    <dbReference type="NCBI Taxonomy" id="28052"/>
    <lineage>
        <taxon>Bacteria</taxon>
        <taxon>Bacillati</taxon>
        <taxon>Bacillota</taxon>
        <taxon>Clostridia</taxon>
        <taxon>Lachnospirales</taxon>
        <taxon>Lachnospiraceae</taxon>
        <taxon>Lachnospira</taxon>
    </lineage>
</organism>
<sequence length="44" mass="5097">MTDIVSFDRPGVGDSDVVSYYSMESFLQNVYDVRTVEVYYNTFS</sequence>
<name>A0A1G9UFJ5_9FIRM</name>
<evidence type="ECO:0000313" key="2">
    <source>
        <dbReference type="Proteomes" id="UP000187651"/>
    </source>
</evidence>
<accession>A0A1G9UFJ5</accession>
<proteinExistence type="predicted"/>
<dbReference type="Proteomes" id="UP000187651">
    <property type="component" value="Unassembled WGS sequence"/>
</dbReference>
<evidence type="ECO:0000313" key="1">
    <source>
        <dbReference type="EMBL" id="SDM58295.1"/>
    </source>
</evidence>
<dbReference type="AlphaFoldDB" id="A0A1G9UFJ5"/>
<reference evidence="2" key="1">
    <citation type="submission" date="2016-10" db="EMBL/GenBank/DDBJ databases">
        <authorList>
            <person name="Varghese N."/>
            <person name="Submissions S."/>
        </authorList>
    </citation>
    <scope>NUCLEOTIDE SEQUENCE [LARGE SCALE GENOMIC DNA]</scope>
    <source>
        <strain evidence="2">M83</strain>
    </source>
</reference>
<protein>
    <submittedName>
        <fullName evidence="1">Uncharacterized protein</fullName>
    </submittedName>
</protein>